<evidence type="ECO:0000313" key="2">
    <source>
        <dbReference type="Proteomes" id="UP000270471"/>
    </source>
</evidence>
<evidence type="ECO:0000313" key="1">
    <source>
        <dbReference type="EMBL" id="RMB83650.1"/>
    </source>
</evidence>
<gene>
    <name evidence="1" type="ORF">CTZ28_23315</name>
</gene>
<accession>A0A3M0I620</accession>
<keyword evidence="2" id="KW-1185">Reference proteome</keyword>
<dbReference type="EMBL" id="PENI01000015">
    <property type="protein sequence ID" value="RMB83650.1"/>
    <property type="molecule type" value="Genomic_DNA"/>
</dbReference>
<reference evidence="1 2" key="1">
    <citation type="submission" date="2017-11" db="EMBL/GenBank/DDBJ databases">
        <title>Draft genome of actinobacteria isolated from guarana (Paullinia cupana (Mart.) Ducke.</title>
        <authorList>
            <person name="Siqueira K.A."/>
            <person name="Liotti R.G."/>
            <person name="Mendes T.A.O."/>
            <person name="Soares M.A."/>
        </authorList>
    </citation>
    <scope>NUCLEOTIDE SEQUENCE [LARGE SCALE GENOMIC DNA]</scope>
    <source>
        <strain evidence="1 2">193</strain>
    </source>
</reference>
<organism evidence="1 2">
    <name type="scientific">Streptomyces shenzhenensis</name>
    <dbReference type="NCBI Taxonomy" id="943815"/>
    <lineage>
        <taxon>Bacteria</taxon>
        <taxon>Bacillati</taxon>
        <taxon>Actinomycetota</taxon>
        <taxon>Actinomycetes</taxon>
        <taxon>Kitasatosporales</taxon>
        <taxon>Streptomycetaceae</taxon>
        <taxon>Streptomyces</taxon>
    </lineage>
</organism>
<dbReference type="OrthoDB" id="5082334at2"/>
<comment type="caution">
    <text evidence="1">The sequence shown here is derived from an EMBL/GenBank/DDBJ whole genome shotgun (WGS) entry which is preliminary data.</text>
</comment>
<name>A0A3M0I620_9ACTN</name>
<evidence type="ECO:0008006" key="3">
    <source>
        <dbReference type="Google" id="ProtNLM"/>
    </source>
</evidence>
<dbReference type="AlphaFoldDB" id="A0A3M0I620"/>
<protein>
    <recommendedName>
        <fullName evidence="3">Head-tail adaptor protein</fullName>
    </recommendedName>
</protein>
<dbReference type="Proteomes" id="UP000270471">
    <property type="component" value="Unassembled WGS sequence"/>
</dbReference>
<dbReference type="RefSeq" id="WP_121891649.1">
    <property type="nucleotide sequence ID" value="NZ_PENI01000015.1"/>
</dbReference>
<proteinExistence type="predicted"/>
<sequence length="105" mass="11091">MPALPRWLLRHRITVEAYRGDSAYGPQYADPVEARALVTGTIKRVRSATGAEVVSTAQVYAAPGLIAPPGSRITLPDGRTTTVISFTAHTAPGLGAPESTEVMCE</sequence>